<sequence>MENTASIEDFHRIDIRAGIVQRAEAFPEARVPAIKLWIDFGAEIGLRQSSAQVTVHYAPETLVGQQVIAVVNFAPRRIAGFRSEVLVLGMPDAEGAVVLLRPDTPVPAGARMF</sequence>
<feature type="domain" description="TRNA-binding" evidence="4">
    <location>
        <begin position="9"/>
        <end position="113"/>
    </location>
</feature>
<reference evidence="5 6" key="1">
    <citation type="submission" date="2024-09" db="EMBL/GenBank/DDBJ databases">
        <authorList>
            <person name="Sun Q."/>
            <person name="Mori K."/>
        </authorList>
    </citation>
    <scope>NUCLEOTIDE SEQUENCE [LARGE SCALE GENOMIC DNA]</scope>
    <source>
        <strain evidence="5 6">TBRC 5777</strain>
    </source>
</reference>
<gene>
    <name evidence="5" type="ORF">ACFFGY_19600</name>
</gene>
<comment type="caution">
    <text evidence="5">The sequence shown here is derived from an EMBL/GenBank/DDBJ whole genome shotgun (WGS) entry which is preliminary data.</text>
</comment>
<evidence type="ECO:0000256" key="2">
    <source>
        <dbReference type="ARBA" id="ARBA00022884"/>
    </source>
</evidence>
<accession>A0ABV6JXK3</accession>
<evidence type="ECO:0000259" key="4">
    <source>
        <dbReference type="PROSITE" id="PS50886"/>
    </source>
</evidence>
<dbReference type="InterPro" id="IPR051270">
    <property type="entry name" value="Tyrosine-tRNA_ligase_regulator"/>
</dbReference>
<name>A0ABV6JXK3_9PROT</name>
<dbReference type="Gene3D" id="2.40.50.140">
    <property type="entry name" value="Nucleic acid-binding proteins"/>
    <property type="match status" value="1"/>
</dbReference>
<dbReference type="RefSeq" id="WP_377046215.1">
    <property type="nucleotide sequence ID" value="NZ_JBHLUN010000015.1"/>
</dbReference>
<dbReference type="CDD" id="cd02798">
    <property type="entry name" value="tRNA_bind_CsaA"/>
    <property type="match status" value="1"/>
</dbReference>
<dbReference type="InterPro" id="IPR012340">
    <property type="entry name" value="NA-bd_OB-fold"/>
</dbReference>
<organism evidence="5 6">
    <name type="scientific">Roseomonas elaeocarpi</name>
    <dbReference type="NCBI Taxonomy" id="907779"/>
    <lineage>
        <taxon>Bacteria</taxon>
        <taxon>Pseudomonadati</taxon>
        <taxon>Pseudomonadota</taxon>
        <taxon>Alphaproteobacteria</taxon>
        <taxon>Acetobacterales</taxon>
        <taxon>Roseomonadaceae</taxon>
        <taxon>Roseomonas</taxon>
    </lineage>
</organism>
<keyword evidence="2 3" id="KW-0694">RNA-binding</keyword>
<evidence type="ECO:0000256" key="3">
    <source>
        <dbReference type="PROSITE-ProRule" id="PRU00209"/>
    </source>
</evidence>
<evidence type="ECO:0000256" key="1">
    <source>
        <dbReference type="ARBA" id="ARBA00022555"/>
    </source>
</evidence>
<dbReference type="InterPro" id="IPR008231">
    <property type="entry name" value="CsaA"/>
</dbReference>
<dbReference type="NCBIfam" id="NF007495">
    <property type="entry name" value="PRK10089.1-4"/>
    <property type="match status" value="1"/>
</dbReference>
<evidence type="ECO:0000313" key="6">
    <source>
        <dbReference type="Proteomes" id="UP001589865"/>
    </source>
</evidence>
<dbReference type="SUPFAM" id="SSF50249">
    <property type="entry name" value="Nucleic acid-binding proteins"/>
    <property type="match status" value="1"/>
</dbReference>
<dbReference type="PANTHER" id="PTHR11586:SF37">
    <property type="entry name" value="TRNA-BINDING DOMAIN-CONTAINING PROTEIN"/>
    <property type="match status" value="1"/>
</dbReference>
<dbReference type="NCBIfam" id="NF007494">
    <property type="entry name" value="PRK10089.1-3"/>
    <property type="match status" value="1"/>
</dbReference>
<dbReference type="Proteomes" id="UP001589865">
    <property type="component" value="Unassembled WGS sequence"/>
</dbReference>
<keyword evidence="1 3" id="KW-0820">tRNA-binding</keyword>
<dbReference type="EMBL" id="JBHLUN010000015">
    <property type="protein sequence ID" value="MFC0410464.1"/>
    <property type="molecule type" value="Genomic_DNA"/>
</dbReference>
<dbReference type="NCBIfam" id="TIGR02222">
    <property type="entry name" value="chap_CsaA"/>
    <property type="match status" value="1"/>
</dbReference>
<dbReference type="PANTHER" id="PTHR11586">
    <property type="entry name" value="TRNA-AMINOACYLATION COFACTOR ARC1 FAMILY MEMBER"/>
    <property type="match status" value="1"/>
</dbReference>
<evidence type="ECO:0000313" key="5">
    <source>
        <dbReference type="EMBL" id="MFC0410464.1"/>
    </source>
</evidence>
<proteinExistence type="predicted"/>
<dbReference type="InterPro" id="IPR002547">
    <property type="entry name" value="tRNA-bd_dom"/>
</dbReference>
<keyword evidence="6" id="KW-1185">Reference proteome</keyword>
<dbReference type="PROSITE" id="PS50886">
    <property type="entry name" value="TRBD"/>
    <property type="match status" value="1"/>
</dbReference>
<protein>
    <submittedName>
        <fullName evidence="5">tRNA-binding protein</fullName>
    </submittedName>
</protein>
<dbReference type="Pfam" id="PF01588">
    <property type="entry name" value="tRNA_bind"/>
    <property type="match status" value="1"/>
</dbReference>